<dbReference type="AlphaFoldDB" id="A0A8S3DAJ9"/>
<dbReference type="Proteomes" id="UP000676336">
    <property type="component" value="Unassembled WGS sequence"/>
</dbReference>
<dbReference type="EMBL" id="CAJOBJ010212986">
    <property type="protein sequence ID" value="CAF5015623.1"/>
    <property type="molecule type" value="Genomic_DNA"/>
</dbReference>
<comment type="caution">
    <text evidence="3">The sequence shown here is derived from an EMBL/GenBank/DDBJ whole genome shotgun (WGS) entry which is preliminary data.</text>
</comment>
<feature type="non-terminal residue" evidence="3">
    <location>
        <position position="1"/>
    </location>
</feature>
<gene>
    <name evidence="2" type="ORF">BYL167_LOCUS49839</name>
    <name evidence="4" type="ORF">GIL414_LOCUS58116</name>
    <name evidence="3" type="ORF">SMN809_LOCUS56655</name>
</gene>
<accession>A0A8S3DAJ9</accession>
<reference evidence="3" key="1">
    <citation type="submission" date="2021-02" db="EMBL/GenBank/DDBJ databases">
        <authorList>
            <person name="Nowell W R."/>
        </authorList>
    </citation>
    <scope>NUCLEOTIDE SEQUENCE</scope>
</reference>
<dbReference type="Proteomes" id="UP000681967">
    <property type="component" value="Unassembled WGS sequence"/>
</dbReference>
<dbReference type="EMBL" id="CAJOBH010149868">
    <property type="protein sequence ID" value="CAF4841586.1"/>
    <property type="molecule type" value="Genomic_DNA"/>
</dbReference>
<dbReference type="Proteomes" id="UP000681720">
    <property type="component" value="Unassembled WGS sequence"/>
</dbReference>
<proteinExistence type="predicted"/>
<evidence type="ECO:0000313" key="2">
    <source>
        <dbReference type="EMBL" id="CAF4841586.1"/>
    </source>
</evidence>
<evidence type="ECO:0000313" key="5">
    <source>
        <dbReference type="Proteomes" id="UP000676336"/>
    </source>
</evidence>
<name>A0A8S3DAJ9_9BILA</name>
<sequence>MIDGKQGDKLKQIIPLTNLNMTSQLCYMLESLLQPYENISDPLEDIIYSCYFMQ</sequence>
<dbReference type="InterPro" id="IPR041466">
    <property type="entry name" value="Dynein_AAA5_ext"/>
</dbReference>
<dbReference type="EMBL" id="CAJOBI010203483">
    <property type="protein sequence ID" value="CAF4998420.1"/>
    <property type="molecule type" value="Genomic_DNA"/>
</dbReference>
<organism evidence="3 5">
    <name type="scientific">Rotaria magnacalcarata</name>
    <dbReference type="NCBI Taxonomy" id="392030"/>
    <lineage>
        <taxon>Eukaryota</taxon>
        <taxon>Metazoa</taxon>
        <taxon>Spiralia</taxon>
        <taxon>Gnathifera</taxon>
        <taxon>Rotifera</taxon>
        <taxon>Eurotatoria</taxon>
        <taxon>Bdelloidea</taxon>
        <taxon>Philodinida</taxon>
        <taxon>Philodinidae</taxon>
        <taxon>Rotaria</taxon>
    </lineage>
</organism>
<evidence type="ECO:0000259" key="1">
    <source>
        <dbReference type="Pfam" id="PF17852"/>
    </source>
</evidence>
<protein>
    <recommendedName>
        <fullName evidence="1">Dynein heavy chain AAA 5 extension domain-containing protein</fullName>
    </recommendedName>
</protein>
<evidence type="ECO:0000313" key="4">
    <source>
        <dbReference type="EMBL" id="CAF5015623.1"/>
    </source>
</evidence>
<feature type="domain" description="Dynein heavy chain AAA 5 extension" evidence="1">
    <location>
        <begin position="9"/>
        <end position="39"/>
    </location>
</feature>
<evidence type="ECO:0000313" key="3">
    <source>
        <dbReference type="EMBL" id="CAF4998420.1"/>
    </source>
</evidence>
<dbReference type="Pfam" id="PF17852">
    <property type="entry name" value="Dynein_AAA_lid"/>
    <property type="match status" value="1"/>
</dbReference>